<proteinExistence type="predicted"/>
<evidence type="ECO:0000313" key="3">
    <source>
        <dbReference type="Proteomes" id="UP000051296"/>
    </source>
</evidence>
<evidence type="ECO:0000259" key="1">
    <source>
        <dbReference type="PROSITE" id="PS51186"/>
    </source>
</evidence>
<dbReference type="STRING" id="1123500.GCA_000420365_00869"/>
<protein>
    <recommendedName>
        <fullName evidence="1">N-acetyltransferase domain-containing protein</fullName>
    </recommendedName>
</protein>
<dbReference type="GO" id="GO:0005737">
    <property type="term" value="C:cytoplasm"/>
    <property type="evidence" value="ECO:0007669"/>
    <property type="project" value="TreeGrafter"/>
</dbReference>
<dbReference type="InterPro" id="IPR000182">
    <property type="entry name" value="GNAT_dom"/>
</dbReference>
<dbReference type="Proteomes" id="UP000051296">
    <property type="component" value="Unassembled WGS sequence"/>
</dbReference>
<dbReference type="RefSeq" id="WP_022791629.1">
    <property type="nucleotide sequence ID" value="NZ_ATUU01000002.1"/>
</dbReference>
<dbReference type="AlphaFoldDB" id="A0A0R2FUZ7"/>
<dbReference type="PANTHER" id="PTHR43441">
    <property type="entry name" value="RIBOSOMAL-PROTEIN-SERINE ACETYLTRANSFERASE"/>
    <property type="match status" value="1"/>
</dbReference>
<dbReference type="InterPro" id="IPR051908">
    <property type="entry name" value="Ribosomal_N-acetyltransferase"/>
</dbReference>
<dbReference type="EMBL" id="JQAX01000002">
    <property type="protein sequence ID" value="KRN32223.1"/>
    <property type="molecule type" value="Genomic_DNA"/>
</dbReference>
<dbReference type="GO" id="GO:1990189">
    <property type="term" value="F:protein N-terminal-serine acetyltransferase activity"/>
    <property type="evidence" value="ECO:0007669"/>
    <property type="project" value="TreeGrafter"/>
</dbReference>
<sequence length="174" mass="20262">MTELVVKDTALLLCETKLTDVPAIYQLINSDRVYLRQYKDWVDAIRSTADEFAYVERMIRQSQEKLFNLVLGDQLIGLLNLHHVQLDQGVAEMGYWLHSAYHHHGYMTQAVKELTAYALNNYQLKQIEVLIAKDHVASQGVVARAGYQLMGQSKQSVYYQFNYQNALLWRYKKE</sequence>
<dbReference type="eggNOG" id="COG1670">
    <property type="taxonomic scope" value="Bacteria"/>
</dbReference>
<name>A0A0R2FUZ7_9LACO</name>
<dbReference type="PATRIC" id="fig|1123500.6.peg.575"/>
<dbReference type="Gene3D" id="3.40.630.30">
    <property type="match status" value="1"/>
</dbReference>
<dbReference type="PANTHER" id="PTHR43441:SF11">
    <property type="entry name" value="RIBOSOMAL-PROTEIN-SERINE ACETYLTRANSFERASE"/>
    <property type="match status" value="1"/>
</dbReference>
<dbReference type="Pfam" id="PF13302">
    <property type="entry name" value="Acetyltransf_3"/>
    <property type="match status" value="1"/>
</dbReference>
<gene>
    <name evidence="2" type="ORF">IV68_GL000572</name>
</gene>
<dbReference type="InterPro" id="IPR016181">
    <property type="entry name" value="Acyl_CoA_acyltransferase"/>
</dbReference>
<keyword evidence="3" id="KW-1185">Reference proteome</keyword>
<feature type="domain" description="N-acetyltransferase" evidence="1">
    <location>
        <begin position="11"/>
        <end position="174"/>
    </location>
</feature>
<comment type="caution">
    <text evidence="2">The sequence shown here is derived from an EMBL/GenBank/DDBJ whole genome shotgun (WGS) entry which is preliminary data.</text>
</comment>
<organism evidence="2 3">
    <name type="scientific">Weissella halotolerans DSM 20190</name>
    <dbReference type="NCBI Taxonomy" id="1123500"/>
    <lineage>
        <taxon>Bacteria</taxon>
        <taxon>Bacillati</taxon>
        <taxon>Bacillota</taxon>
        <taxon>Bacilli</taxon>
        <taxon>Lactobacillales</taxon>
        <taxon>Lactobacillaceae</taxon>
        <taxon>Weissella</taxon>
    </lineage>
</organism>
<dbReference type="SUPFAM" id="SSF55729">
    <property type="entry name" value="Acyl-CoA N-acyltransferases (Nat)"/>
    <property type="match status" value="1"/>
</dbReference>
<dbReference type="GO" id="GO:0008999">
    <property type="term" value="F:protein-N-terminal-alanine acetyltransferase activity"/>
    <property type="evidence" value="ECO:0007669"/>
    <property type="project" value="TreeGrafter"/>
</dbReference>
<dbReference type="OrthoDB" id="9784707at2"/>
<evidence type="ECO:0000313" key="2">
    <source>
        <dbReference type="EMBL" id="KRN32223.1"/>
    </source>
</evidence>
<reference evidence="2 3" key="1">
    <citation type="journal article" date="2015" name="Genome Announc.">
        <title>Expanding the biotechnology potential of lactobacilli through comparative genomics of 213 strains and associated genera.</title>
        <authorList>
            <person name="Sun Z."/>
            <person name="Harris H.M."/>
            <person name="McCann A."/>
            <person name="Guo C."/>
            <person name="Argimon S."/>
            <person name="Zhang W."/>
            <person name="Yang X."/>
            <person name="Jeffery I.B."/>
            <person name="Cooney J.C."/>
            <person name="Kagawa T.F."/>
            <person name="Liu W."/>
            <person name="Song Y."/>
            <person name="Salvetti E."/>
            <person name="Wrobel A."/>
            <person name="Rasinkangas P."/>
            <person name="Parkhill J."/>
            <person name="Rea M.C."/>
            <person name="O'Sullivan O."/>
            <person name="Ritari J."/>
            <person name="Douillard F.P."/>
            <person name="Paul Ross R."/>
            <person name="Yang R."/>
            <person name="Briner A.E."/>
            <person name="Felis G.E."/>
            <person name="de Vos W.M."/>
            <person name="Barrangou R."/>
            <person name="Klaenhammer T.R."/>
            <person name="Caufield P.W."/>
            <person name="Cui Y."/>
            <person name="Zhang H."/>
            <person name="O'Toole P.W."/>
        </authorList>
    </citation>
    <scope>NUCLEOTIDE SEQUENCE [LARGE SCALE GENOMIC DNA]</scope>
    <source>
        <strain evidence="2 3">DSM 20190</strain>
    </source>
</reference>
<dbReference type="InParanoid" id="A0A0R2FUZ7"/>
<accession>A0A0R2FUZ7</accession>
<dbReference type="PROSITE" id="PS51186">
    <property type="entry name" value="GNAT"/>
    <property type="match status" value="1"/>
</dbReference>